<accession>A0A3L7JPU1</accession>
<proteinExistence type="predicted"/>
<protein>
    <recommendedName>
        <fullName evidence="3">GTPase RsgA</fullName>
    </recommendedName>
</protein>
<evidence type="ECO:0000313" key="1">
    <source>
        <dbReference type="EMBL" id="RLQ92265.1"/>
    </source>
</evidence>
<dbReference type="Gene3D" id="1.10.40.50">
    <property type="entry name" value="Probable gtpase engc, domain 3"/>
    <property type="match status" value="1"/>
</dbReference>
<keyword evidence="2" id="KW-1185">Reference proteome</keyword>
<organism evidence="1 2">
    <name type="scientific">Falsibacillus albus</name>
    <dbReference type="NCBI Taxonomy" id="2478915"/>
    <lineage>
        <taxon>Bacteria</taxon>
        <taxon>Bacillati</taxon>
        <taxon>Bacillota</taxon>
        <taxon>Bacilli</taxon>
        <taxon>Bacillales</taxon>
        <taxon>Bacillaceae</taxon>
        <taxon>Falsibacillus</taxon>
    </lineage>
</organism>
<dbReference type="EMBL" id="RCVZ01000019">
    <property type="protein sequence ID" value="RLQ92265.1"/>
    <property type="molecule type" value="Genomic_DNA"/>
</dbReference>
<evidence type="ECO:0008006" key="3">
    <source>
        <dbReference type="Google" id="ProtNLM"/>
    </source>
</evidence>
<dbReference type="Proteomes" id="UP000276770">
    <property type="component" value="Unassembled WGS sequence"/>
</dbReference>
<sequence>MDQKENGYYGYEKIEKLSKLCKFTNCQHISEPHCAVKKAIADGTLSQESFNNFYRDKKEKEHISNQKNKTKAVDYMKQRKLFQNPFSIENS</sequence>
<dbReference type="RefSeq" id="WP_121682330.1">
    <property type="nucleotide sequence ID" value="NZ_RCVZ01000019.1"/>
</dbReference>
<dbReference type="AlphaFoldDB" id="A0A3L7JPU1"/>
<evidence type="ECO:0000313" key="2">
    <source>
        <dbReference type="Proteomes" id="UP000276770"/>
    </source>
</evidence>
<comment type="caution">
    <text evidence="1">The sequence shown here is derived from an EMBL/GenBank/DDBJ whole genome shotgun (WGS) entry which is preliminary data.</text>
</comment>
<name>A0A3L7JPU1_9BACI</name>
<gene>
    <name evidence="1" type="ORF">D9X91_19505</name>
</gene>
<reference evidence="1 2" key="1">
    <citation type="submission" date="2018-10" db="EMBL/GenBank/DDBJ databases">
        <title>Falsibacillus sp. genome draft.</title>
        <authorList>
            <person name="Shi S."/>
        </authorList>
    </citation>
    <scope>NUCLEOTIDE SEQUENCE [LARGE SCALE GENOMIC DNA]</scope>
    <source>
        <strain evidence="1 2">GY 10110</strain>
    </source>
</reference>
<dbReference type="OrthoDB" id="1908138at2"/>